<name>C4L902_TOLAT</name>
<dbReference type="Proteomes" id="UP000009073">
    <property type="component" value="Chromosome"/>
</dbReference>
<dbReference type="PROSITE" id="PS52050">
    <property type="entry name" value="WYL"/>
    <property type="match status" value="1"/>
</dbReference>
<dbReference type="InterPro" id="IPR051534">
    <property type="entry name" value="CBASS_pafABC_assoc_protein"/>
</dbReference>
<evidence type="ECO:0000313" key="4">
    <source>
        <dbReference type="EMBL" id="ACQ93872.1"/>
    </source>
</evidence>
<evidence type="ECO:0000259" key="3">
    <source>
        <dbReference type="Pfam" id="PF26109"/>
    </source>
</evidence>
<dbReference type="RefSeq" id="WP_015879340.1">
    <property type="nucleotide sequence ID" value="NC_012691.1"/>
</dbReference>
<proteinExistence type="predicted"/>
<dbReference type="InterPro" id="IPR059019">
    <property type="entry name" value="WHD_CapW"/>
</dbReference>
<keyword evidence="5" id="KW-1185">Reference proteome</keyword>
<feature type="domain" description="DNA-binding transcriptional repressor CapW C-terminal dimerisation" evidence="2">
    <location>
        <begin position="215"/>
        <end position="280"/>
    </location>
</feature>
<feature type="domain" description="DNA-binding transcriptional repressor CapW winged helix-turn-helix" evidence="3">
    <location>
        <begin position="17"/>
        <end position="85"/>
    </location>
</feature>
<dbReference type="Pfam" id="PF13280">
    <property type="entry name" value="WYL"/>
    <property type="match status" value="1"/>
</dbReference>
<dbReference type="AlphaFoldDB" id="C4L902"/>
<dbReference type="Pfam" id="PF26109">
    <property type="entry name" value="WHD_BrxR"/>
    <property type="match status" value="1"/>
</dbReference>
<sequence>MPANVTEKRLDALPQATRERLAHIDFTLMFKGEAVRADLIARFNIAPAQVTKDFTLYRELAPQNIEYDAQRRLHVRSAQFHSLFQYDPLRTLATLSQGFGDGFSGKRGVPFPCEAPHHLNQPALSIIATLTEAIHKRKAVQINYVSLSSGETLREIVPHTLVDSGLRWHVRAYDRLQHAFRDFVLTRVKQCTFVTDSTLNEAEQSMNDEQWSALISLELVPHPNLKHKEAIALDYAMTDGLKTIQIRAAMAGYLLRLWNVDCSADHHLTGAEYQLWLRNSACLAVAHNALLAPGMS</sequence>
<dbReference type="PANTHER" id="PTHR34580">
    <property type="match status" value="1"/>
</dbReference>
<dbReference type="HOGENOM" id="CLU_054168_0_1_6"/>
<dbReference type="OrthoDB" id="6400324at2"/>
<dbReference type="eggNOG" id="COG2378">
    <property type="taxonomic scope" value="Bacteria"/>
</dbReference>
<dbReference type="InterPro" id="IPR016634">
    <property type="entry name" value="CapW-like"/>
</dbReference>
<dbReference type="InterPro" id="IPR026881">
    <property type="entry name" value="WYL_dom"/>
</dbReference>
<protein>
    <submittedName>
        <fullName evidence="4">Uncharacterized protein</fullName>
    </submittedName>
</protein>
<reference evidence="4 5" key="2">
    <citation type="journal article" date="2011" name="Stand. Genomic Sci.">
        <title>Complete genome sequence of Tolumonas auensis type strain (TA 4).</title>
        <authorList>
            <person name="Chertkov O."/>
            <person name="Copeland A."/>
            <person name="Lucas S."/>
            <person name="Lapidus A."/>
            <person name="Berry K.W."/>
            <person name="Detter J.C."/>
            <person name="Del Rio T.G."/>
            <person name="Hammon N."/>
            <person name="Dalin E."/>
            <person name="Tice H."/>
            <person name="Pitluck S."/>
            <person name="Richardson P."/>
            <person name="Bruce D."/>
            <person name="Goodwin L."/>
            <person name="Han C."/>
            <person name="Tapia R."/>
            <person name="Saunders E."/>
            <person name="Schmutz J."/>
            <person name="Brettin T."/>
            <person name="Larimer F."/>
            <person name="Land M."/>
            <person name="Hauser L."/>
            <person name="Spring S."/>
            <person name="Rohde M."/>
            <person name="Kyrpides N.C."/>
            <person name="Ivanova N."/>
            <person name="Goker M."/>
            <person name="Beller H.R."/>
            <person name="Klenk H.P."/>
            <person name="Woyke T."/>
        </authorList>
    </citation>
    <scope>NUCLEOTIDE SEQUENCE [LARGE SCALE GENOMIC DNA]</scope>
    <source>
        <strain evidence="5">DSM 9187 / TA4</strain>
    </source>
</reference>
<gene>
    <name evidence="4" type="ordered locus">Tola_2274</name>
</gene>
<dbReference type="InterPro" id="IPR059020">
    <property type="entry name" value="CapW_CTD"/>
</dbReference>
<dbReference type="STRING" id="595494.Tola_2274"/>
<feature type="domain" description="WYL" evidence="1">
    <location>
        <begin position="126"/>
        <end position="192"/>
    </location>
</feature>
<evidence type="ECO:0000259" key="2">
    <source>
        <dbReference type="Pfam" id="PF26107"/>
    </source>
</evidence>
<dbReference type="PANTHER" id="PTHR34580:SF3">
    <property type="entry name" value="PROTEIN PAFB"/>
    <property type="match status" value="1"/>
</dbReference>
<reference evidence="5" key="1">
    <citation type="submission" date="2009-05" db="EMBL/GenBank/DDBJ databases">
        <title>Complete sequence of Tolumonas auensis DSM 9187.</title>
        <authorList>
            <consortium name="US DOE Joint Genome Institute"/>
            <person name="Lucas S."/>
            <person name="Copeland A."/>
            <person name="Lapidus A."/>
            <person name="Glavina del Rio T."/>
            <person name="Tice H."/>
            <person name="Bruce D."/>
            <person name="Goodwin L."/>
            <person name="Pitluck S."/>
            <person name="Chertkov O."/>
            <person name="Brettin T."/>
            <person name="Detter J.C."/>
            <person name="Han C."/>
            <person name="Larimer F."/>
            <person name="Land M."/>
            <person name="Hauser L."/>
            <person name="Kyrpides N."/>
            <person name="Mikhailova N."/>
            <person name="Spring S."/>
            <person name="Beller H."/>
        </authorList>
    </citation>
    <scope>NUCLEOTIDE SEQUENCE [LARGE SCALE GENOMIC DNA]</scope>
    <source>
        <strain evidence="5">DSM 9187 / TA4</strain>
    </source>
</reference>
<accession>C4L902</accession>
<dbReference type="KEGG" id="tau:Tola_2274"/>
<dbReference type="Pfam" id="PF26107">
    <property type="entry name" value="BrxR_CTD"/>
    <property type="match status" value="1"/>
</dbReference>
<evidence type="ECO:0000313" key="5">
    <source>
        <dbReference type="Proteomes" id="UP000009073"/>
    </source>
</evidence>
<organism evidence="4 5">
    <name type="scientific">Tolumonas auensis (strain DSM 9187 / NBRC 110442 / TA 4)</name>
    <dbReference type="NCBI Taxonomy" id="595494"/>
    <lineage>
        <taxon>Bacteria</taxon>
        <taxon>Pseudomonadati</taxon>
        <taxon>Pseudomonadota</taxon>
        <taxon>Gammaproteobacteria</taxon>
        <taxon>Aeromonadales</taxon>
        <taxon>Aeromonadaceae</taxon>
        <taxon>Tolumonas</taxon>
    </lineage>
</organism>
<dbReference type="EMBL" id="CP001616">
    <property type="protein sequence ID" value="ACQ93872.1"/>
    <property type="molecule type" value="Genomic_DNA"/>
</dbReference>
<dbReference type="PIRSF" id="PIRSF015558">
    <property type="entry name" value="Txn_reg_DeoR_prd"/>
    <property type="match status" value="1"/>
</dbReference>
<evidence type="ECO:0000259" key="1">
    <source>
        <dbReference type="Pfam" id="PF13280"/>
    </source>
</evidence>